<evidence type="ECO:0000313" key="1">
    <source>
        <dbReference type="EMBL" id="CAI6298654.1"/>
    </source>
</evidence>
<sequence>MPDVEVHMLFVLIAAVSIEIQVMNFSSPNLISGSHKKQYLIEIRRFVEHTSHVPNIFPTFERLTSSCGCSSLQNGDSMNSVHGLLGRTCQYLISSDFVCRVLRDLSDRDSRNHLQIHRYLPDTA</sequence>
<organism evidence="1 2">
    <name type="scientific">Periconia digitata</name>
    <dbReference type="NCBI Taxonomy" id="1303443"/>
    <lineage>
        <taxon>Eukaryota</taxon>
        <taxon>Fungi</taxon>
        <taxon>Dikarya</taxon>
        <taxon>Ascomycota</taxon>
        <taxon>Pezizomycotina</taxon>
        <taxon>Dothideomycetes</taxon>
        <taxon>Pleosporomycetidae</taxon>
        <taxon>Pleosporales</taxon>
        <taxon>Massarineae</taxon>
        <taxon>Periconiaceae</taxon>
        <taxon>Periconia</taxon>
    </lineage>
</organism>
<dbReference type="EMBL" id="CAOQHR010000002">
    <property type="protein sequence ID" value="CAI6298654.1"/>
    <property type="molecule type" value="Genomic_DNA"/>
</dbReference>
<reference evidence="1" key="1">
    <citation type="submission" date="2023-01" db="EMBL/GenBank/DDBJ databases">
        <authorList>
            <person name="Van Ghelder C."/>
            <person name="Rancurel C."/>
        </authorList>
    </citation>
    <scope>NUCLEOTIDE SEQUENCE</scope>
    <source>
        <strain evidence="1">CNCM I-4278</strain>
    </source>
</reference>
<gene>
    <name evidence="1" type="ORF">PDIGIT_LOCUS2749</name>
</gene>
<keyword evidence="2" id="KW-1185">Reference proteome</keyword>
<protein>
    <submittedName>
        <fullName evidence="1">Uncharacterized protein</fullName>
    </submittedName>
</protein>
<name>A0A9W4XR66_9PLEO</name>
<accession>A0A9W4XR66</accession>
<proteinExistence type="predicted"/>
<dbReference type="Proteomes" id="UP001152607">
    <property type="component" value="Unassembled WGS sequence"/>
</dbReference>
<evidence type="ECO:0000313" key="2">
    <source>
        <dbReference type="Proteomes" id="UP001152607"/>
    </source>
</evidence>
<comment type="caution">
    <text evidence="1">The sequence shown here is derived from an EMBL/GenBank/DDBJ whole genome shotgun (WGS) entry which is preliminary data.</text>
</comment>
<dbReference type="AlphaFoldDB" id="A0A9W4XR66"/>